<protein>
    <submittedName>
        <fullName evidence="1">Uncharacterized protein</fullName>
    </submittedName>
</protein>
<gene>
    <name evidence="1" type="ORF">CA54_08710</name>
</gene>
<dbReference type="EMBL" id="SJPP01000001">
    <property type="protein sequence ID" value="TWU12055.1"/>
    <property type="molecule type" value="Genomic_DNA"/>
</dbReference>
<sequence>MPRVPWTLGVTVVVREIPVATVVGAMDFTRPDVHVRLSASGDLYFRELNRVSVPLINVFSTWSGSDVERSLEPTHNR</sequence>
<comment type="caution">
    <text evidence="1">The sequence shown here is derived from an EMBL/GenBank/DDBJ whole genome shotgun (WGS) entry which is preliminary data.</text>
</comment>
<organism evidence="1 2">
    <name type="scientific">Symmachiella macrocystis</name>
    <dbReference type="NCBI Taxonomy" id="2527985"/>
    <lineage>
        <taxon>Bacteria</taxon>
        <taxon>Pseudomonadati</taxon>
        <taxon>Planctomycetota</taxon>
        <taxon>Planctomycetia</taxon>
        <taxon>Planctomycetales</taxon>
        <taxon>Planctomycetaceae</taxon>
        <taxon>Symmachiella</taxon>
    </lineage>
</organism>
<evidence type="ECO:0000313" key="2">
    <source>
        <dbReference type="Proteomes" id="UP000320735"/>
    </source>
</evidence>
<accession>A0A5C6BJ23</accession>
<keyword evidence="2" id="KW-1185">Reference proteome</keyword>
<reference evidence="1 2" key="1">
    <citation type="submission" date="2019-02" db="EMBL/GenBank/DDBJ databases">
        <title>Deep-cultivation of Planctomycetes and their phenomic and genomic characterization uncovers novel biology.</title>
        <authorList>
            <person name="Wiegand S."/>
            <person name="Jogler M."/>
            <person name="Boedeker C."/>
            <person name="Pinto D."/>
            <person name="Vollmers J."/>
            <person name="Rivas-Marin E."/>
            <person name="Kohn T."/>
            <person name="Peeters S.H."/>
            <person name="Heuer A."/>
            <person name="Rast P."/>
            <person name="Oberbeckmann S."/>
            <person name="Bunk B."/>
            <person name="Jeske O."/>
            <person name="Meyerdierks A."/>
            <person name="Storesund J.E."/>
            <person name="Kallscheuer N."/>
            <person name="Luecker S."/>
            <person name="Lage O.M."/>
            <person name="Pohl T."/>
            <person name="Merkel B.J."/>
            <person name="Hornburger P."/>
            <person name="Mueller R.-W."/>
            <person name="Bruemmer F."/>
            <person name="Labrenz M."/>
            <person name="Spormann A.M."/>
            <person name="Op Den Camp H."/>
            <person name="Overmann J."/>
            <person name="Amann R."/>
            <person name="Jetten M.S.M."/>
            <person name="Mascher T."/>
            <person name="Medema M.H."/>
            <person name="Devos D.P."/>
            <person name="Kaster A.-K."/>
            <person name="Ovreas L."/>
            <person name="Rohde M."/>
            <person name="Galperin M.Y."/>
            <person name="Jogler C."/>
        </authorList>
    </citation>
    <scope>NUCLEOTIDE SEQUENCE [LARGE SCALE GENOMIC DNA]</scope>
    <source>
        <strain evidence="1 2">CA54</strain>
    </source>
</reference>
<proteinExistence type="predicted"/>
<dbReference type="Proteomes" id="UP000320735">
    <property type="component" value="Unassembled WGS sequence"/>
</dbReference>
<dbReference type="AlphaFoldDB" id="A0A5C6BJ23"/>
<evidence type="ECO:0000313" key="1">
    <source>
        <dbReference type="EMBL" id="TWU12055.1"/>
    </source>
</evidence>
<name>A0A5C6BJ23_9PLAN</name>